<dbReference type="AlphaFoldDB" id="A0A8H6EKR5"/>
<protein>
    <submittedName>
        <fullName evidence="1">Uncharacterized protein</fullName>
    </submittedName>
</protein>
<accession>A0A8H6EKR5</accession>
<dbReference type="Proteomes" id="UP000531561">
    <property type="component" value="Unassembled WGS sequence"/>
</dbReference>
<dbReference type="EMBL" id="JABFCT010000004">
    <property type="protein sequence ID" value="KAF5875851.1"/>
    <property type="molecule type" value="Genomic_DNA"/>
</dbReference>
<gene>
    <name evidence="1" type="ORF">Bfra_002247</name>
</gene>
<sequence>MLLYHNSDPLSAANGTVGMNSLDIQVSQGLVKYCSQVKNFTSEIATFKAKAESIHGILQNFESLVRKTEHLDIVCMSKRSRWYDTESRTGKTVLAIKQI</sequence>
<proteinExistence type="predicted"/>
<comment type="caution">
    <text evidence="1">The sequence shown here is derived from an EMBL/GenBank/DDBJ whole genome shotgun (WGS) entry which is preliminary data.</text>
</comment>
<dbReference type="GeneID" id="59256361"/>
<evidence type="ECO:0000313" key="2">
    <source>
        <dbReference type="Proteomes" id="UP000531561"/>
    </source>
</evidence>
<keyword evidence="2" id="KW-1185">Reference proteome</keyword>
<name>A0A8H6EKR5_9HELO</name>
<organism evidence="1 2">
    <name type="scientific">Botrytis fragariae</name>
    <dbReference type="NCBI Taxonomy" id="1964551"/>
    <lineage>
        <taxon>Eukaryota</taxon>
        <taxon>Fungi</taxon>
        <taxon>Dikarya</taxon>
        <taxon>Ascomycota</taxon>
        <taxon>Pezizomycotina</taxon>
        <taxon>Leotiomycetes</taxon>
        <taxon>Helotiales</taxon>
        <taxon>Sclerotiniaceae</taxon>
        <taxon>Botrytis</taxon>
    </lineage>
</organism>
<dbReference type="OrthoDB" id="5422117at2759"/>
<dbReference type="RefSeq" id="XP_037194797.1">
    <property type="nucleotide sequence ID" value="XM_037332669.1"/>
</dbReference>
<reference evidence="1 2" key="1">
    <citation type="journal article" date="2020" name="Phytopathology">
        <title>A high-quality genome resource of Botrytis fragariae, a new and rapidly spreading fungal pathogen causing strawberry gray mold in the U.S.A.</title>
        <authorList>
            <person name="Wu Y."/>
            <person name="Saski C.A."/>
            <person name="Schnabel G."/>
            <person name="Xiao S."/>
            <person name="Hu M."/>
        </authorList>
    </citation>
    <scope>NUCLEOTIDE SEQUENCE [LARGE SCALE GENOMIC DNA]</scope>
    <source>
        <strain evidence="1 2">BVB16</strain>
    </source>
</reference>
<evidence type="ECO:0000313" key="1">
    <source>
        <dbReference type="EMBL" id="KAF5875851.1"/>
    </source>
</evidence>